<organism evidence="1 2">
    <name type="scientific">Maribellus comscasis</name>
    <dbReference type="NCBI Taxonomy" id="2681766"/>
    <lineage>
        <taxon>Bacteria</taxon>
        <taxon>Pseudomonadati</taxon>
        <taxon>Bacteroidota</taxon>
        <taxon>Bacteroidia</taxon>
        <taxon>Marinilabiliales</taxon>
        <taxon>Prolixibacteraceae</taxon>
        <taxon>Maribellus</taxon>
    </lineage>
</organism>
<evidence type="ECO:0008006" key="3">
    <source>
        <dbReference type="Google" id="ProtNLM"/>
    </source>
</evidence>
<dbReference type="KEGG" id="mcos:GM418_19415"/>
<dbReference type="NCBIfam" id="NF041324">
    <property type="entry name" value="Bacteroid_MobA"/>
    <property type="match status" value="1"/>
</dbReference>
<dbReference type="Proteomes" id="UP000428260">
    <property type="component" value="Chromosome"/>
</dbReference>
<gene>
    <name evidence="1" type="ORF">GM418_19415</name>
</gene>
<dbReference type="AlphaFoldDB" id="A0A6I6JTG2"/>
<reference evidence="1 2" key="1">
    <citation type="submission" date="2019-11" db="EMBL/GenBank/DDBJ databases">
        <authorList>
            <person name="Zheng R.K."/>
            <person name="Sun C.M."/>
        </authorList>
    </citation>
    <scope>NUCLEOTIDE SEQUENCE [LARGE SCALE GENOMIC DNA]</scope>
    <source>
        <strain evidence="1 2">WC007</strain>
    </source>
</reference>
<proteinExistence type="predicted"/>
<evidence type="ECO:0000313" key="2">
    <source>
        <dbReference type="Proteomes" id="UP000428260"/>
    </source>
</evidence>
<evidence type="ECO:0000313" key="1">
    <source>
        <dbReference type="EMBL" id="QGY45761.1"/>
    </source>
</evidence>
<keyword evidence="2" id="KW-1185">Reference proteome</keyword>
<sequence length="144" mass="16836">MSMKKENMKKHKGGRKRKANPCIHRHSFNLNDKENARFLSLFEASGMKVKANFITACVFEKPVKVVKIDKGTMDFYMRLTNLYGQFRAIGVNYNQVTKAIKNNFSERKALVFLNQLEKATLELVAINKQVMDLTREFEEQWLQK</sequence>
<protein>
    <recommendedName>
        <fullName evidence="3">MobA protein</fullName>
    </recommendedName>
</protein>
<name>A0A6I6JTG2_9BACT</name>
<dbReference type="EMBL" id="CP046401">
    <property type="protein sequence ID" value="QGY45761.1"/>
    <property type="molecule type" value="Genomic_DNA"/>
</dbReference>
<dbReference type="Pfam" id="PF19514">
    <property type="entry name" value="MobC_2"/>
    <property type="match status" value="1"/>
</dbReference>
<accession>A0A6I6JTG2</accession>
<dbReference type="InterPro" id="IPR045788">
    <property type="entry name" value="MobC_2"/>
</dbReference>